<sequence>MPGTSTSRQRLAGYVTGKRALSLRIFPFFALASFYGSIALEPTFANGHQYRWRWVLVAAIGYVSVFLTWLIVKLLIGDIEKRNFKVWHSFVISGIGGAVQGLTIALLIDAFGIPDYVGHINRVLSGFVILIFWLPLSAILSANLQEFSTFRADAIRELTALERVRLEMSGLAQNIRRSVEKDLHSSLTISTLEARRQYDKEVDSLASINTQIPEILRETAQKDVRELVHDIMSRVNPAEEAEREVSDLQVRSRPFFTMFTVTLRSSYPHPAIVILITLTTLLPIEFRNDPLGKACVVSLILLGTFAFLHSIGYTLWKFKKSWAPVIYFFSVGFTQALPLGIINQIYPEGIGLGQRRVAWSVWGGYQTLSLAVVGVGILVPLCTTILISRDAAMKAFQRDFDVERARQQFIDTEVSIFTRKWAQKVHGSLQSQLAAAALTIERASTSGDMDALATSIARARMLLETPISVDSEVGAPPRTLEEEIASRCALWEPLIDVSSAVNYQGTPLSARVQSALGDAIEEAISNAVRHGGATAITITGARLSTDELTLAIRDNGAGITPASRGFGSEVFDRLAGDNWSLTRDGDETVLLLRFPIPA</sequence>
<evidence type="ECO:0000256" key="1">
    <source>
        <dbReference type="SAM" id="Phobius"/>
    </source>
</evidence>
<feature type="transmembrane region" description="Helical" evidence="1">
    <location>
        <begin position="325"/>
        <end position="346"/>
    </location>
</feature>
<proteinExistence type="predicted"/>
<evidence type="ECO:0000259" key="2">
    <source>
        <dbReference type="Pfam" id="PF02518"/>
    </source>
</evidence>
<dbReference type="SUPFAM" id="SSF55874">
    <property type="entry name" value="ATPase domain of HSP90 chaperone/DNA topoisomerase II/histidine kinase"/>
    <property type="match status" value="1"/>
</dbReference>
<keyword evidence="1" id="KW-0472">Membrane</keyword>
<feature type="transmembrane region" description="Helical" evidence="1">
    <location>
        <begin position="21"/>
        <end position="40"/>
    </location>
</feature>
<protein>
    <submittedName>
        <fullName evidence="3">Unannotated protein</fullName>
    </submittedName>
</protein>
<keyword evidence="1" id="KW-0812">Transmembrane</keyword>
<dbReference type="EMBL" id="CAFBAA010000026">
    <property type="protein sequence ID" value="CAB4844131.1"/>
    <property type="molecule type" value="Genomic_DNA"/>
</dbReference>
<accession>A0A6J7BGD1</accession>
<dbReference type="Pfam" id="PF02518">
    <property type="entry name" value="HATPase_c"/>
    <property type="match status" value="1"/>
</dbReference>
<dbReference type="InterPro" id="IPR036890">
    <property type="entry name" value="HATPase_C_sf"/>
</dbReference>
<dbReference type="InterPro" id="IPR003594">
    <property type="entry name" value="HATPase_dom"/>
</dbReference>
<gene>
    <name evidence="3" type="ORF">UFOPK3266_01048</name>
</gene>
<organism evidence="3">
    <name type="scientific">freshwater metagenome</name>
    <dbReference type="NCBI Taxonomy" id="449393"/>
    <lineage>
        <taxon>unclassified sequences</taxon>
        <taxon>metagenomes</taxon>
        <taxon>ecological metagenomes</taxon>
    </lineage>
</organism>
<reference evidence="3" key="1">
    <citation type="submission" date="2020-05" db="EMBL/GenBank/DDBJ databases">
        <authorList>
            <person name="Chiriac C."/>
            <person name="Salcher M."/>
            <person name="Ghai R."/>
            <person name="Kavagutti S V."/>
        </authorList>
    </citation>
    <scope>NUCLEOTIDE SEQUENCE</scope>
</reference>
<feature type="transmembrane region" description="Helical" evidence="1">
    <location>
        <begin position="296"/>
        <end position="316"/>
    </location>
</feature>
<keyword evidence="1" id="KW-1133">Transmembrane helix</keyword>
<feature type="transmembrane region" description="Helical" evidence="1">
    <location>
        <begin position="267"/>
        <end position="284"/>
    </location>
</feature>
<feature type="domain" description="Histidine kinase/HSP90-like ATPase" evidence="2">
    <location>
        <begin position="513"/>
        <end position="572"/>
    </location>
</feature>
<feature type="transmembrane region" description="Helical" evidence="1">
    <location>
        <begin position="366"/>
        <end position="388"/>
    </location>
</feature>
<dbReference type="Gene3D" id="3.30.565.10">
    <property type="entry name" value="Histidine kinase-like ATPase, C-terminal domain"/>
    <property type="match status" value="1"/>
</dbReference>
<feature type="transmembrane region" description="Helical" evidence="1">
    <location>
        <begin position="120"/>
        <end position="142"/>
    </location>
</feature>
<name>A0A6J7BGD1_9ZZZZ</name>
<evidence type="ECO:0000313" key="3">
    <source>
        <dbReference type="EMBL" id="CAB4844131.1"/>
    </source>
</evidence>
<dbReference type="AlphaFoldDB" id="A0A6J7BGD1"/>
<feature type="transmembrane region" description="Helical" evidence="1">
    <location>
        <begin position="52"/>
        <end position="75"/>
    </location>
</feature>
<feature type="transmembrane region" description="Helical" evidence="1">
    <location>
        <begin position="87"/>
        <end position="108"/>
    </location>
</feature>